<keyword evidence="1" id="KW-0472">Membrane</keyword>
<dbReference type="EMBL" id="LQZD01000434">
    <property type="protein sequence ID" value="KXU10850.1"/>
    <property type="molecule type" value="Genomic_DNA"/>
</dbReference>
<dbReference type="Proteomes" id="UP000070779">
    <property type="component" value="Unassembled WGS sequence"/>
</dbReference>
<dbReference type="AlphaFoldDB" id="A0A139R7V8"/>
<feature type="transmembrane region" description="Helical" evidence="1">
    <location>
        <begin position="6"/>
        <end position="24"/>
    </location>
</feature>
<gene>
    <name evidence="2" type="ORF">SMIDD22_01833</name>
</gene>
<proteinExistence type="predicted"/>
<evidence type="ECO:0000256" key="1">
    <source>
        <dbReference type="SAM" id="Phobius"/>
    </source>
</evidence>
<sequence>MTKIEIVMVLTTLMSITWAAIVTIHTMQAIKKHKAKVDYYQKPQVQCKIARHVLKNKWYSDGGEVFR</sequence>
<evidence type="ECO:0000313" key="3">
    <source>
        <dbReference type="Proteomes" id="UP000070779"/>
    </source>
</evidence>
<protein>
    <submittedName>
        <fullName evidence="2">Phage protein</fullName>
    </submittedName>
</protein>
<keyword evidence="1" id="KW-0812">Transmembrane</keyword>
<organism evidence="2 3">
    <name type="scientific">Streptococcus mitis</name>
    <dbReference type="NCBI Taxonomy" id="28037"/>
    <lineage>
        <taxon>Bacteria</taxon>
        <taxon>Bacillati</taxon>
        <taxon>Bacillota</taxon>
        <taxon>Bacilli</taxon>
        <taxon>Lactobacillales</taxon>
        <taxon>Streptococcaceae</taxon>
        <taxon>Streptococcus</taxon>
        <taxon>Streptococcus mitis group</taxon>
    </lineage>
</organism>
<accession>A0A139R7V8</accession>
<dbReference type="PATRIC" id="fig|28037.238.peg.2167"/>
<comment type="caution">
    <text evidence="2">The sequence shown here is derived from an EMBL/GenBank/DDBJ whole genome shotgun (WGS) entry which is preliminary data.</text>
</comment>
<keyword evidence="1" id="KW-1133">Transmembrane helix</keyword>
<evidence type="ECO:0000313" key="2">
    <source>
        <dbReference type="EMBL" id="KXU10850.1"/>
    </source>
</evidence>
<reference evidence="2 3" key="1">
    <citation type="submission" date="2016-01" db="EMBL/GenBank/DDBJ databases">
        <title>Highly variable Streptococcus oralis are common among viridans streptococci isolated from primates.</title>
        <authorList>
            <person name="Denapaite D."/>
            <person name="Rieger M."/>
            <person name="Koendgen S."/>
            <person name="Brueckner R."/>
            <person name="Ochigava I."/>
            <person name="Kappeler P."/>
            <person name="Maetz-Rensing K."/>
            <person name="Leendertz F."/>
            <person name="Hakenbeck R."/>
        </authorList>
    </citation>
    <scope>NUCLEOTIDE SEQUENCE [LARGE SCALE GENOMIC DNA]</scope>
    <source>
        <strain evidence="2 3">DD22</strain>
    </source>
</reference>
<name>A0A139R7V8_STRMT</name>